<name>A0A2T0B1Q2_9CLOT</name>
<feature type="domain" description="Phosphodiester glycosidase" evidence="1">
    <location>
        <begin position="149"/>
        <end position="334"/>
    </location>
</feature>
<protein>
    <recommendedName>
        <fullName evidence="1">Phosphodiester glycosidase domain-containing protein</fullName>
    </recommendedName>
</protein>
<dbReference type="RefSeq" id="WP_106064333.1">
    <property type="nucleotide sequence ID" value="NZ_PVXO01000060.1"/>
</dbReference>
<dbReference type="Pfam" id="PF09992">
    <property type="entry name" value="NAGPA"/>
    <property type="match status" value="1"/>
</dbReference>
<dbReference type="InterPro" id="IPR018711">
    <property type="entry name" value="NAGPA"/>
</dbReference>
<dbReference type="PANTHER" id="PTHR40446:SF2">
    <property type="entry name" value="N-ACETYLGLUCOSAMINE-1-PHOSPHODIESTER ALPHA-N-ACETYLGLUCOSAMINIDASE"/>
    <property type="match status" value="1"/>
</dbReference>
<keyword evidence="3" id="KW-1185">Reference proteome</keyword>
<dbReference type="AlphaFoldDB" id="A0A2T0B1Q2"/>
<proteinExistence type="predicted"/>
<evidence type="ECO:0000313" key="3">
    <source>
        <dbReference type="Proteomes" id="UP000239706"/>
    </source>
</evidence>
<evidence type="ECO:0000313" key="2">
    <source>
        <dbReference type="EMBL" id="PRR77718.1"/>
    </source>
</evidence>
<dbReference type="PANTHER" id="PTHR40446">
    <property type="entry name" value="N-ACETYLGLUCOSAMINE-1-PHOSPHODIESTER ALPHA-N-ACETYLGLUCOSAMINIDASE"/>
    <property type="match status" value="1"/>
</dbReference>
<sequence>MVKKKRAGKKKKKFSFKIFILFILFEVAFSAVTAPLIVFYGPFKNLRKTVVGAAMSTLNHQYIATTFLSDKKIKDILQDDSIQVLEQGQGIDTLKFENKHDDSIERYDVEGKKFKGYMLVIHDPTRVKVGYSSKLGKSGELTSQIAKANNAVAAINGGGFADKNNDGNWTGTGGQPVGILMSGGKMIHNDSSAPDKKDDVVAITSKGVLLVGRHSINEMKRLGVTEAITFGPALVVNGEPTIKSGDGGWGIAPRTAIGQREDGSILLLVADGRQVKSLGATLRDIQDIMLEYGAYNATNLDGGSSSTMYYDDEVINNPCDPLGERAVPSIIYVTP</sequence>
<reference evidence="2 3" key="1">
    <citation type="submission" date="2018-03" db="EMBL/GenBank/DDBJ databases">
        <title>Genome sequence of Clostridium liquoris DSM 100320.</title>
        <authorList>
            <person name="Poehlein A."/>
            <person name="Daniel R."/>
        </authorList>
    </citation>
    <scope>NUCLEOTIDE SEQUENCE [LARGE SCALE GENOMIC DNA]</scope>
    <source>
        <strain evidence="2 3">DSM 100320</strain>
    </source>
</reference>
<evidence type="ECO:0000259" key="1">
    <source>
        <dbReference type="Pfam" id="PF09992"/>
    </source>
</evidence>
<gene>
    <name evidence="2" type="ORF">CLLI_22820</name>
</gene>
<comment type="caution">
    <text evidence="2">The sequence shown here is derived from an EMBL/GenBank/DDBJ whole genome shotgun (WGS) entry which is preliminary data.</text>
</comment>
<dbReference type="EMBL" id="PVXO01000060">
    <property type="protein sequence ID" value="PRR77718.1"/>
    <property type="molecule type" value="Genomic_DNA"/>
</dbReference>
<organism evidence="2 3">
    <name type="scientific">Clostridium liquoris</name>
    <dbReference type="NCBI Taxonomy" id="1289519"/>
    <lineage>
        <taxon>Bacteria</taxon>
        <taxon>Bacillati</taxon>
        <taxon>Bacillota</taxon>
        <taxon>Clostridia</taxon>
        <taxon>Eubacteriales</taxon>
        <taxon>Clostridiaceae</taxon>
        <taxon>Clostridium</taxon>
    </lineage>
</organism>
<dbReference type="OrthoDB" id="9809781at2"/>
<accession>A0A2T0B1Q2</accession>
<dbReference type="Proteomes" id="UP000239706">
    <property type="component" value="Unassembled WGS sequence"/>
</dbReference>